<organism evidence="1 2">
    <name type="scientific">Streptomyces durbertensis</name>
    <dbReference type="NCBI Taxonomy" id="2448886"/>
    <lineage>
        <taxon>Bacteria</taxon>
        <taxon>Bacillati</taxon>
        <taxon>Actinomycetota</taxon>
        <taxon>Actinomycetes</taxon>
        <taxon>Kitasatosporales</taxon>
        <taxon>Streptomycetaceae</taxon>
        <taxon>Streptomyces</taxon>
    </lineage>
</organism>
<reference evidence="2" key="1">
    <citation type="journal article" date="2020" name="Syst. Appl. Microbiol.">
        <title>Streptomyces alkaliterrae sp. nov., isolated from an alkaline soil, and emended descriptions of Streptomyces alkaliphilus, Streptomyces calidiresistens and Streptomyces durbertensis.</title>
        <authorList>
            <person name="Swiecimska M."/>
            <person name="Golinska P."/>
            <person name="Nouioui I."/>
            <person name="Wypij M."/>
            <person name="Rai M."/>
            <person name="Sangal V."/>
            <person name="Goodfellow M."/>
        </authorList>
    </citation>
    <scope>NUCLEOTIDE SEQUENCE [LARGE SCALE GENOMIC DNA]</scope>
    <source>
        <strain evidence="2">DSM 104538</strain>
    </source>
</reference>
<name>A0ABR6EJX1_9ACTN</name>
<comment type="caution">
    <text evidence="1">The sequence shown here is derived from an EMBL/GenBank/DDBJ whole genome shotgun (WGS) entry which is preliminary data.</text>
</comment>
<accession>A0ABR6EJX1</accession>
<evidence type="ECO:0000313" key="2">
    <source>
        <dbReference type="Proteomes" id="UP000766698"/>
    </source>
</evidence>
<protein>
    <submittedName>
        <fullName evidence="1">Uncharacterized protein</fullName>
    </submittedName>
</protein>
<proteinExistence type="predicted"/>
<evidence type="ECO:0000313" key="1">
    <source>
        <dbReference type="EMBL" id="MBB1245615.1"/>
    </source>
</evidence>
<dbReference type="Proteomes" id="UP000766698">
    <property type="component" value="Unassembled WGS sequence"/>
</dbReference>
<dbReference type="EMBL" id="WMLF01000313">
    <property type="protein sequence ID" value="MBB1245615.1"/>
    <property type="molecule type" value="Genomic_DNA"/>
</dbReference>
<sequence>MSGAAPGGYPHIPDPDISVTAGCEACAQLHAPAQDKEQAGDHSAATDYRVLLRRHRANCAPGRIS</sequence>
<keyword evidence="2" id="KW-1185">Reference proteome</keyword>
<dbReference type="RefSeq" id="WP_182856915.1">
    <property type="nucleotide sequence ID" value="NZ_WMLF01000313.1"/>
</dbReference>
<gene>
    <name evidence="1" type="ORF">GL263_18920</name>
</gene>